<dbReference type="EMBL" id="CAUYUJ010018237">
    <property type="protein sequence ID" value="CAK0881856.1"/>
    <property type="molecule type" value="Genomic_DNA"/>
</dbReference>
<gene>
    <name evidence="1" type="ORF">PCOR1329_LOCUS36394</name>
    <name evidence="2" type="ORF">PCOR1329_LOCUS64569</name>
</gene>
<evidence type="ECO:0008006" key="4">
    <source>
        <dbReference type="Google" id="ProtNLM"/>
    </source>
</evidence>
<dbReference type="EMBL" id="CAUYUJ010014427">
    <property type="protein sequence ID" value="CAK0841106.1"/>
    <property type="molecule type" value="Genomic_DNA"/>
</dbReference>
<keyword evidence="3" id="KW-1185">Reference proteome</keyword>
<proteinExistence type="predicted"/>
<name>A0ABN9T7N7_9DINO</name>
<comment type="caution">
    <text evidence="1">The sequence shown here is derived from an EMBL/GenBank/DDBJ whole genome shotgun (WGS) entry which is preliminary data.</text>
</comment>
<protein>
    <recommendedName>
        <fullName evidence="4">Secreted protein</fullName>
    </recommendedName>
</protein>
<accession>A0ABN9T7N7</accession>
<evidence type="ECO:0000313" key="1">
    <source>
        <dbReference type="EMBL" id="CAK0841106.1"/>
    </source>
</evidence>
<evidence type="ECO:0000313" key="3">
    <source>
        <dbReference type="Proteomes" id="UP001189429"/>
    </source>
</evidence>
<reference evidence="1" key="1">
    <citation type="submission" date="2023-10" db="EMBL/GenBank/DDBJ databases">
        <authorList>
            <person name="Chen Y."/>
            <person name="Shah S."/>
            <person name="Dougan E. K."/>
            <person name="Thang M."/>
            <person name="Chan C."/>
        </authorList>
    </citation>
    <scope>NUCLEOTIDE SEQUENCE [LARGE SCALE GENOMIC DNA]</scope>
</reference>
<sequence length="109" mass="11055">MHCLIVQYPGRRSASFCACLRIAIGVALAPVQLTAPNAPPPPSAGVSAPPPPLHLVAYPLASLLPGATVACPLSCAAHQARLARTPDILLQAPQCCVLTRAQGATDDGG</sequence>
<evidence type="ECO:0000313" key="2">
    <source>
        <dbReference type="EMBL" id="CAK0881856.1"/>
    </source>
</evidence>
<organism evidence="1 3">
    <name type="scientific">Prorocentrum cordatum</name>
    <dbReference type="NCBI Taxonomy" id="2364126"/>
    <lineage>
        <taxon>Eukaryota</taxon>
        <taxon>Sar</taxon>
        <taxon>Alveolata</taxon>
        <taxon>Dinophyceae</taxon>
        <taxon>Prorocentrales</taxon>
        <taxon>Prorocentraceae</taxon>
        <taxon>Prorocentrum</taxon>
    </lineage>
</organism>
<dbReference type="Proteomes" id="UP001189429">
    <property type="component" value="Unassembled WGS sequence"/>
</dbReference>